<dbReference type="EMBL" id="AP024086">
    <property type="protein sequence ID" value="BCL60959.1"/>
    <property type="molecule type" value="Genomic_DNA"/>
</dbReference>
<keyword evidence="10 12" id="KW-0472">Membrane</keyword>
<keyword evidence="7 12" id="KW-0132">Cell division</keyword>
<accession>A0A8D5FMI2</accession>
<dbReference type="NCBIfam" id="TIGR00439">
    <property type="entry name" value="FtsX_Gneg"/>
    <property type="match status" value="1"/>
</dbReference>
<evidence type="ECO:0000256" key="6">
    <source>
        <dbReference type="ARBA" id="ARBA00022519"/>
    </source>
</evidence>
<evidence type="ECO:0000256" key="12">
    <source>
        <dbReference type="PIRNR" id="PIRNR003097"/>
    </source>
</evidence>
<comment type="subcellular location">
    <subcellularLocation>
        <location evidence="1">Cell inner membrane</location>
        <topology evidence="1">Multi-pass membrane protein</topology>
    </subcellularLocation>
</comment>
<evidence type="ECO:0000256" key="7">
    <source>
        <dbReference type="ARBA" id="ARBA00022618"/>
    </source>
</evidence>
<dbReference type="GO" id="GO:0005886">
    <property type="term" value="C:plasma membrane"/>
    <property type="evidence" value="ECO:0007669"/>
    <property type="project" value="UniProtKB-SubCell"/>
</dbReference>
<proteinExistence type="inferred from homology"/>
<dbReference type="PIRSF" id="PIRSF003097">
    <property type="entry name" value="FtsX"/>
    <property type="match status" value="1"/>
</dbReference>
<dbReference type="InterPro" id="IPR040690">
    <property type="entry name" value="FtsX_ECD"/>
</dbReference>
<dbReference type="GO" id="GO:0051301">
    <property type="term" value="P:cell division"/>
    <property type="evidence" value="ECO:0007669"/>
    <property type="project" value="UniProtKB-KW"/>
</dbReference>
<evidence type="ECO:0000256" key="10">
    <source>
        <dbReference type="ARBA" id="ARBA00023136"/>
    </source>
</evidence>
<dbReference type="AlphaFoldDB" id="A0A8D5FMI2"/>
<evidence type="ECO:0000313" key="17">
    <source>
        <dbReference type="Proteomes" id="UP000826725"/>
    </source>
</evidence>
<evidence type="ECO:0000256" key="1">
    <source>
        <dbReference type="ARBA" id="ARBA00004429"/>
    </source>
</evidence>
<keyword evidence="6" id="KW-0997">Cell inner membrane</keyword>
<dbReference type="PANTHER" id="PTHR47755:SF1">
    <property type="entry name" value="CELL DIVISION PROTEIN FTSX"/>
    <property type="match status" value="1"/>
</dbReference>
<evidence type="ECO:0000256" key="13">
    <source>
        <dbReference type="SAM" id="Phobius"/>
    </source>
</evidence>
<keyword evidence="5 12" id="KW-1003">Cell membrane</keyword>
<feature type="transmembrane region" description="Helical" evidence="13">
    <location>
        <begin position="23"/>
        <end position="43"/>
    </location>
</feature>
<organism evidence="16 17">
    <name type="scientific">Desulfomarina profundi</name>
    <dbReference type="NCBI Taxonomy" id="2772557"/>
    <lineage>
        <taxon>Bacteria</taxon>
        <taxon>Pseudomonadati</taxon>
        <taxon>Thermodesulfobacteriota</taxon>
        <taxon>Desulfobulbia</taxon>
        <taxon>Desulfobulbales</taxon>
        <taxon>Desulfobulbaceae</taxon>
        <taxon>Desulfomarina</taxon>
    </lineage>
</organism>
<keyword evidence="8 13" id="KW-0812">Transmembrane</keyword>
<keyword evidence="11 12" id="KW-0131">Cell cycle</keyword>
<dbReference type="InterPro" id="IPR003838">
    <property type="entry name" value="ABC3_permease_C"/>
</dbReference>
<name>A0A8D5FMI2_9BACT</name>
<dbReference type="InterPro" id="IPR004513">
    <property type="entry name" value="FtsX"/>
</dbReference>
<keyword evidence="9 13" id="KW-1133">Transmembrane helix</keyword>
<evidence type="ECO:0000259" key="15">
    <source>
        <dbReference type="Pfam" id="PF18075"/>
    </source>
</evidence>
<dbReference type="GO" id="GO:0032153">
    <property type="term" value="C:cell division site"/>
    <property type="evidence" value="ECO:0007669"/>
    <property type="project" value="TreeGrafter"/>
</dbReference>
<dbReference type="Pfam" id="PF02687">
    <property type="entry name" value="FtsX"/>
    <property type="match status" value="1"/>
</dbReference>
<feature type="transmembrane region" description="Helical" evidence="13">
    <location>
        <begin position="169"/>
        <end position="191"/>
    </location>
</feature>
<dbReference type="PANTHER" id="PTHR47755">
    <property type="entry name" value="CELL DIVISION PROTEIN FTSX"/>
    <property type="match status" value="1"/>
</dbReference>
<evidence type="ECO:0000256" key="5">
    <source>
        <dbReference type="ARBA" id="ARBA00022475"/>
    </source>
</evidence>
<comment type="similarity">
    <text evidence="2 12">Belongs to the ABC-4 integral membrane protein family. FtsX subfamily.</text>
</comment>
<reference evidence="16" key="1">
    <citation type="submission" date="2020-09" db="EMBL/GenBank/DDBJ databases">
        <title>Desulfogranum mesoprofundum gen. nov., sp. nov., a novel mesophilic, sulfate-reducing chemolithoautotroph isolated from a deep-sea hydrothermal vent chimney in the Suiyo Seamount.</title>
        <authorList>
            <person name="Hashimoto Y."/>
            <person name="Nakagawa S."/>
        </authorList>
    </citation>
    <scope>NUCLEOTIDE SEQUENCE</scope>
    <source>
        <strain evidence="16">KT2</strain>
    </source>
</reference>
<dbReference type="KEGG" id="dbk:DGMP_16520"/>
<evidence type="ECO:0000256" key="11">
    <source>
        <dbReference type="ARBA" id="ARBA00023306"/>
    </source>
</evidence>
<evidence type="ECO:0000256" key="4">
    <source>
        <dbReference type="ARBA" id="ARBA00021907"/>
    </source>
</evidence>
<evidence type="ECO:0000256" key="2">
    <source>
        <dbReference type="ARBA" id="ARBA00007379"/>
    </source>
</evidence>
<evidence type="ECO:0000256" key="8">
    <source>
        <dbReference type="ARBA" id="ARBA00022692"/>
    </source>
</evidence>
<keyword evidence="17" id="KW-1185">Reference proteome</keyword>
<dbReference type="RefSeq" id="WP_228857033.1">
    <property type="nucleotide sequence ID" value="NZ_AP024086.1"/>
</dbReference>
<dbReference type="InterPro" id="IPR047590">
    <property type="entry name" value="FtsX_proteobact-type"/>
</dbReference>
<evidence type="ECO:0000313" key="16">
    <source>
        <dbReference type="EMBL" id="BCL60959.1"/>
    </source>
</evidence>
<dbReference type="Proteomes" id="UP000826725">
    <property type="component" value="Chromosome"/>
</dbReference>
<comment type="subunit">
    <text evidence="3">Forms a membrane-associated complex with FtsE.</text>
</comment>
<feature type="domain" description="ABC3 transporter permease C-terminal" evidence="14">
    <location>
        <begin position="178"/>
        <end position="287"/>
    </location>
</feature>
<evidence type="ECO:0000259" key="14">
    <source>
        <dbReference type="Pfam" id="PF02687"/>
    </source>
</evidence>
<dbReference type="Pfam" id="PF18075">
    <property type="entry name" value="FtsX_ECD"/>
    <property type="match status" value="1"/>
</dbReference>
<evidence type="ECO:0000256" key="3">
    <source>
        <dbReference type="ARBA" id="ARBA00011160"/>
    </source>
</evidence>
<protein>
    <recommendedName>
        <fullName evidence="4 12">Cell division protein FtsX</fullName>
    </recommendedName>
</protein>
<feature type="transmembrane region" description="Helical" evidence="13">
    <location>
        <begin position="221"/>
        <end position="244"/>
    </location>
</feature>
<gene>
    <name evidence="16" type="primary">ftsX</name>
    <name evidence="16" type="ORF">DGMP_16520</name>
</gene>
<sequence>MSFWFTVIRQVGRNLRQTWASQMMTLLTVSLSVLIFAFFYLIYTNMLHLGERLGDDLRLIVYLDDEPGPELKQQLRKKITTFDKVEEIRFISRKEAYERFSKQLGENQDVLNDMPKDFLPPSIEVTPMKNLRSLNQVKLFSAYLARLPGTLKVQYGQEWVERFYYFTKLLSIVVLLSGTLLILTTIFMVAYTIRLTILGRHDELELLKLVGATNNYIRIPFLLEGVLQGILGSTIGICSLYILFQWIKLRFSGPGLLNLFDFSFFPPVVSLTIIGVSILLCTLGSYSTMQKFLRI</sequence>
<evidence type="ECO:0000256" key="9">
    <source>
        <dbReference type="ARBA" id="ARBA00022989"/>
    </source>
</evidence>
<feature type="transmembrane region" description="Helical" evidence="13">
    <location>
        <begin position="264"/>
        <end position="286"/>
    </location>
</feature>
<feature type="domain" description="FtsX extracellular" evidence="15">
    <location>
        <begin position="60"/>
        <end position="153"/>
    </location>
</feature>